<comment type="caution">
    <text evidence="2">The sequence shown here is derived from an EMBL/GenBank/DDBJ whole genome shotgun (WGS) entry which is preliminary data.</text>
</comment>
<reference evidence="2" key="1">
    <citation type="submission" date="2022-12" db="EMBL/GenBank/DDBJ databases">
        <title>Draft genome assemblies for two species of Escallonia (Escalloniales).</title>
        <authorList>
            <person name="Chanderbali A."/>
            <person name="Dervinis C."/>
            <person name="Anghel I."/>
            <person name="Soltis D."/>
            <person name="Soltis P."/>
            <person name="Zapata F."/>
        </authorList>
    </citation>
    <scope>NUCLEOTIDE SEQUENCE</scope>
    <source>
        <strain evidence="2">UCBG64.0493</strain>
        <tissue evidence="2">Leaf</tissue>
    </source>
</reference>
<dbReference type="PANTHER" id="PTHR47481">
    <property type="match status" value="1"/>
</dbReference>
<feature type="compositionally biased region" description="Basic and acidic residues" evidence="1">
    <location>
        <begin position="167"/>
        <end position="181"/>
    </location>
</feature>
<evidence type="ECO:0000313" key="3">
    <source>
        <dbReference type="Proteomes" id="UP001188597"/>
    </source>
</evidence>
<evidence type="ECO:0000313" key="2">
    <source>
        <dbReference type="EMBL" id="KAK3000000.1"/>
    </source>
</evidence>
<gene>
    <name evidence="2" type="ORF">RJ639_023060</name>
</gene>
<dbReference type="Proteomes" id="UP001188597">
    <property type="component" value="Unassembled WGS sequence"/>
</dbReference>
<dbReference type="EMBL" id="JAVXUP010003115">
    <property type="protein sequence ID" value="KAK3000000.1"/>
    <property type="molecule type" value="Genomic_DNA"/>
</dbReference>
<name>A0AA89AEX4_9ASTE</name>
<accession>A0AA89AEX4</accession>
<keyword evidence="3" id="KW-1185">Reference proteome</keyword>
<dbReference type="AlphaFoldDB" id="A0AA89AEX4"/>
<sequence length="202" mass="23263">MASSSTSGVQQIQQVQSTIFKFDGKNNFAMWKHLMELCLRSGGYGEILEKGFIEKDKLTDEEKQQQFELMEQGKEENIRDYFSRIEKLVSEMKNNGDEITEKDVLEKIMGTLSSRFDYVVTAIAESKDLTTMTLNDLQALLESREMWINERSQSSKEQALKAQVNLRNEKEDTTSRTEKNQRGQNFRGRGGRNLRSAARQGE</sequence>
<dbReference type="PANTHER" id="PTHR47481:SF31">
    <property type="entry name" value="OS01G0873500 PROTEIN"/>
    <property type="match status" value="1"/>
</dbReference>
<organism evidence="2 3">
    <name type="scientific">Escallonia herrerae</name>
    <dbReference type="NCBI Taxonomy" id="1293975"/>
    <lineage>
        <taxon>Eukaryota</taxon>
        <taxon>Viridiplantae</taxon>
        <taxon>Streptophyta</taxon>
        <taxon>Embryophyta</taxon>
        <taxon>Tracheophyta</taxon>
        <taxon>Spermatophyta</taxon>
        <taxon>Magnoliopsida</taxon>
        <taxon>eudicotyledons</taxon>
        <taxon>Gunneridae</taxon>
        <taxon>Pentapetalae</taxon>
        <taxon>asterids</taxon>
        <taxon>campanulids</taxon>
        <taxon>Escalloniales</taxon>
        <taxon>Escalloniaceae</taxon>
        <taxon>Escallonia</taxon>
    </lineage>
</organism>
<evidence type="ECO:0000256" key="1">
    <source>
        <dbReference type="SAM" id="MobiDB-lite"/>
    </source>
</evidence>
<feature type="region of interest" description="Disordered" evidence="1">
    <location>
        <begin position="151"/>
        <end position="202"/>
    </location>
</feature>
<proteinExistence type="predicted"/>
<evidence type="ECO:0008006" key="4">
    <source>
        <dbReference type="Google" id="ProtNLM"/>
    </source>
</evidence>
<dbReference type="Pfam" id="PF14223">
    <property type="entry name" value="Retrotran_gag_2"/>
    <property type="match status" value="1"/>
</dbReference>
<protein>
    <recommendedName>
        <fullName evidence="4">Gag protein</fullName>
    </recommendedName>
</protein>